<dbReference type="EMBL" id="AP012279">
    <property type="protein sequence ID" value="BAL73744.1"/>
    <property type="molecule type" value="Genomic_DNA"/>
</dbReference>
<organism evidence="1 2">
    <name type="scientific">Bradyrhizobium cosmicum</name>
    <dbReference type="NCBI Taxonomy" id="1404864"/>
    <lineage>
        <taxon>Bacteria</taxon>
        <taxon>Pseudomonadati</taxon>
        <taxon>Pseudomonadota</taxon>
        <taxon>Alphaproteobacteria</taxon>
        <taxon>Hyphomicrobiales</taxon>
        <taxon>Nitrobacteraceae</taxon>
        <taxon>Bradyrhizobium</taxon>
    </lineage>
</organism>
<proteinExistence type="predicted"/>
<dbReference type="AlphaFoldDB" id="A0AAI8M8D8"/>
<reference evidence="1 2" key="1">
    <citation type="journal article" date="2012" name="Microbes Environ.">
        <title>Complete genome sequence of Bradyrhizobium sp. S23321: insights into symbiosis evolution in soil oligotrophs.</title>
        <authorList>
            <person name="Okubo T."/>
            <person name="Tsukui T."/>
            <person name="Maita H."/>
            <person name="Okamoto S."/>
            <person name="Oshima K."/>
            <person name="Fujisawa T."/>
            <person name="Saito A."/>
            <person name="Futamata H."/>
            <person name="Hattori R."/>
            <person name="Shimomura Y."/>
            <person name="Haruta S."/>
            <person name="Morimoto S."/>
            <person name="Wang Y."/>
            <person name="Sakai Y."/>
            <person name="Hattori M."/>
            <person name="Aizawa S."/>
            <person name="Nagashima K.V.P."/>
            <person name="Masuda S."/>
            <person name="Hattori T."/>
            <person name="Yamashita A."/>
            <person name="Bao Z."/>
            <person name="Hayatsu M."/>
            <person name="Kajiya-Kanegae H."/>
            <person name="Yoshinaga I."/>
            <person name="Sakamoto K."/>
            <person name="Toyota K."/>
            <person name="Nakao M."/>
            <person name="Kohara M."/>
            <person name="Anda M."/>
            <person name="Niwa R."/>
            <person name="Jung-Hwan P."/>
            <person name="Sameshima-Saito R."/>
            <person name="Tokuda S."/>
            <person name="Yamamoto S."/>
            <person name="Yamamoto S."/>
            <person name="Yokoyama T."/>
            <person name="Akutsu T."/>
            <person name="Nakamura Y."/>
            <person name="Nakahira-Yanaka Y."/>
            <person name="Takada Hoshino Y."/>
            <person name="Hirakawa H."/>
            <person name="Mitsui H."/>
            <person name="Terasawa K."/>
            <person name="Itakura M."/>
            <person name="Sato S."/>
            <person name="Ikeda-Ohtsubo W."/>
            <person name="Sakakura N."/>
            <person name="Kaminuma E."/>
            <person name="Minamisawa K."/>
        </authorList>
    </citation>
    <scope>NUCLEOTIDE SEQUENCE [LARGE SCALE GENOMIC DNA]</scope>
    <source>
        <strain evidence="1 2">S23321</strain>
    </source>
</reference>
<evidence type="ECO:0000313" key="2">
    <source>
        <dbReference type="Proteomes" id="UP000007886"/>
    </source>
</evidence>
<accession>A0AAI8M8D8</accession>
<dbReference type="KEGG" id="brs:S23_05230"/>
<name>A0AAI8M8D8_9BRAD</name>
<sequence>MKTLSLSDVVPTAEAHVVAGCPTVDSFRKHMQRDPKAPAPFKIGLANFYRRADLLAWKRKRDTTRER</sequence>
<keyword evidence="2" id="KW-1185">Reference proteome</keyword>
<gene>
    <name evidence="1" type="ORF">S23_05230</name>
</gene>
<protein>
    <submittedName>
        <fullName evidence="1">Uncharacterized protein</fullName>
    </submittedName>
</protein>
<dbReference type="Proteomes" id="UP000007886">
    <property type="component" value="Chromosome"/>
</dbReference>
<evidence type="ECO:0000313" key="1">
    <source>
        <dbReference type="EMBL" id="BAL73744.1"/>
    </source>
</evidence>